<dbReference type="EMBL" id="CCBP010000431">
    <property type="protein sequence ID" value="CDO76940.1"/>
    <property type="molecule type" value="Genomic_DNA"/>
</dbReference>
<gene>
    <name evidence="2" type="ORF">BN946_scf184709.g2</name>
</gene>
<keyword evidence="3" id="KW-1185">Reference proteome</keyword>
<reference evidence="2" key="1">
    <citation type="submission" date="2014-01" db="EMBL/GenBank/DDBJ databases">
        <title>The genome of the white-rot fungus Pycnoporus cinnabarinus: a basidiomycete model with a versatile arsenal for lignocellulosic biomass breakdown.</title>
        <authorList>
            <person name="Levasseur A."/>
            <person name="Lomascolo A."/>
            <person name="Ruiz-Duenas F.J."/>
            <person name="Uzan E."/>
            <person name="Piumi F."/>
            <person name="Kues U."/>
            <person name="Ram A.F.J."/>
            <person name="Murat C."/>
            <person name="Haon M."/>
            <person name="Benoit I."/>
            <person name="Arfi Y."/>
            <person name="Chevret D."/>
            <person name="Drula E."/>
            <person name="Kwon M.J."/>
            <person name="Gouret P."/>
            <person name="Lesage-Meessen L."/>
            <person name="Lombard V."/>
            <person name="Mariette J."/>
            <person name="Noirot C."/>
            <person name="Park J."/>
            <person name="Patyshakuliyeva A."/>
            <person name="Wieneger R.A.B."/>
            <person name="Wosten H.A.B."/>
            <person name="Martin F."/>
            <person name="Coutinho P.M."/>
            <person name="de Vries R."/>
            <person name="Martinez A.T."/>
            <person name="Klopp C."/>
            <person name="Pontarotti P."/>
            <person name="Henrissat B."/>
            <person name="Record E."/>
        </authorList>
    </citation>
    <scope>NUCLEOTIDE SEQUENCE [LARGE SCALE GENOMIC DNA]</scope>
    <source>
        <strain evidence="2">BRFM137</strain>
    </source>
</reference>
<dbReference type="OMA" id="RIGPMAW"/>
<feature type="compositionally biased region" description="Low complexity" evidence="1">
    <location>
        <begin position="138"/>
        <end position="153"/>
    </location>
</feature>
<dbReference type="Proteomes" id="UP000029665">
    <property type="component" value="Unassembled WGS sequence"/>
</dbReference>
<dbReference type="HOGENOM" id="CLU_132760_0_0_1"/>
<protein>
    <submittedName>
        <fullName evidence="2">Uncharacterized protein</fullName>
    </submittedName>
</protein>
<dbReference type="AlphaFoldDB" id="A0A060SRE7"/>
<evidence type="ECO:0000256" key="1">
    <source>
        <dbReference type="SAM" id="MobiDB-lite"/>
    </source>
</evidence>
<comment type="caution">
    <text evidence="2">The sequence shown here is derived from an EMBL/GenBank/DDBJ whole genome shotgun (WGS) entry which is preliminary data.</text>
</comment>
<proteinExistence type="predicted"/>
<feature type="region of interest" description="Disordered" evidence="1">
    <location>
        <begin position="132"/>
        <end position="174"/>
    </location>
</feature>
<sequence length="174" mass="19025">MPSEAAPAQPAIVTYRYNGKLVYVTPPSTYEEAVASARDLFPELASVDPQRIGISINAMVSKKRELIRISPMAWQPVLASRKQYEVLDITLHNPKIIVHDAEQPPAYLDATEKGWFDLVLDPSRAPSPINGHTFIPFPGSKTKPRTSSSSPTSPCCPPKSPVGWAMSLLGKKSD</sequence>
<accession>A0A060SRE7</accession>
<evidence type="ECO:0000313" key="3">
    <source>
        <dbReference type="Proteomes" id="UP000029665"/>
    </source>
</evidence>
<evidence type="ECO:0000313" key="2">
    <source>
        <dbReference type="EMBL" id="CDO76940.1"/>
    </source>
</evidence>
<organism evidence="2 3">
    <name type="scientific">Pycnoporus cinnabarinus</name>
    <name type="common">Cinnabar-red polypore</name>
    <name type="synonym">Trametes cinnabarina</name>
    <dbReference type="NCBI Taxonomy" id="5643"/>
    <lineage>
        <taxon>Eukaryota</taxon>
        <taxon>Fungi</taxon>
        <taxon>Dikarya</taxon>
        <taxon>Basidiomycota</taxon>
        <taxon>Agaricomycotina</taxon>
        <taxon>Agaricomycetes</taxon>
        <taxon>Polyporales</taxon>
        <taxon>Polyporaceae</taxon>
        <taxon>Trametes</taxon>
    </lineage>
</organism>
<name>A0A060SRE7_PYCCI</name>
<dbReference type="OrthoDB" id="3198848at2759"/>